<proteinExistence type="inferred from homology"/>
<protein>
    <recommendedName>
        <fullName evidence="2">YCII-related domain-containing protein</fullName>
    </recommendedName>
</protein>
<evidence type="ECO:0000313" key="3">
    <source>
        <dbReference type="EMBL" id="TQS39809.1"/>
    </source>
</evidence>
<dbReference type="OrthoDB" id="9814407at2"/>
<organism evidence="3 4">
    <name type="scientific">Cryptosporangium phraense</name>
    <dbReference type="NCBI Taxonomy" id="2593070"/>
    <lineage>
        <taxon>Bacteria</taxon>
        <taxon>Bacillati</taxon>
        <taxon>Actinomycetota</taxon>
        <taxon>Actinomycetes</taxon>
        <taxon>Cryptosporangiales</taxon>
        <taxon>Cryptosporangiaceae</taxon>
        <taxon>Cryptosporangium</taxon>
    </lineage>
</organism>
<keyword evidence="4" id="KW-1185">Reference proteome</keyword>
<reference evidence="3 4" key="1">
    <citation type="submission" date="2019-07" db="EMBL/GenBank/DDBJ databases">
        <title>Cryptosporangium phraense sp. nov., isolated from plant litter.</title>
        <authorList>
            <person name="Suriyachadkun C."/>
        </authorList>
    </citation>
    <scope>NUCLEOTIDE SEQUENCE [LARGE SCALE GENOMIC DNA]</scope>
    <source>
        <strain evidence="3 4">A-T 5661</strain>
    </source>
</reference>
<comment type="similarity">
    <text evidence="1">Belongs to the YciI family.</text>
</comment>
<dbReference type="Proteomes" id="UP000317982">
    <property type="component" value="Unassembled WGS sequence"/>
</dbReference>
<dbReference type="InParanoid" id="A0A545AES1"/>
<evidence type="ECO:0000313" key="4">
    <source>
        <dbReference type="Proteomes" id="UP000317982"/>
    </source>
</evidence>
<dbReference type="PANTHER" id="PTHR37828:SF1">
    <property type="entry name" value="YCII-RELATED DOMAIN-CONTAINING PROTEIN"/>
    <property type="match status" value="1"/>
</dbReference>
<evidence type="ECO:0000259" key="2">
    <source>
        <dbReference type="Pfam" id="PF03795"/>
    </source>
</evidence>
<dbReference type="EMBL" id="VIRS01000055">
    <property type="protein sequence ID" value="TQS39809.1"/>
    <property type="molecule type" value="Genomic_DNA"/>
</dbReference>
<dbReference type="AlphaFoldDB" id="A0A545AES1"/>
<gene>
    <name evidence="3" type="ORF">FL583_37940</name>
</gene>
<dbReference type="RefSeq" id="WP_142709756.1">
    <property type="nucleotide sequence ID" value="NZ_VIRS01000055.1"/>
</dbReference>
<dbReference type="PANTHER" id="PTHR37828">
    <property type="entry name" value="GSR2449 PROTEIN"/>
    <property type="match status" value="1"/>
</dbReference>
<dbReference type="InterPro" id="IPR005545">
    <property type="entry name" value="YCII"/>
</dbReference>
<dbReference type="InterPro" id="IPR011008">
    <property type="entry name" value="Dimeric_a/b-barrel"/>
</dbReference>
<evidence type="ECO:0000256" key="1">
    <source>
        <dbReference type="ARBA" id="ARBA00007689"/>
    </source>
</evidence>
<accession>A0A545AES1</accession>
<feature type="domain" description="YCII-related" evidence="2">
    <location>
        <begin position="1"/>
        <end position="81"/>
    </location>
</feature>
<name>A0A545AES1_9ACTN</name>
<comment type="caution">
    <text evidence="3">The sequence shown here is derived from an EMBL/GenBank/DDBJ whole genome shotgun (WGS) entry which is preliminary data.</text>
</comment>
<dbReference type="SUPFAM" id="SSF54909">
    <property type="entry name" value="Dimeric alpha+beta barrel"/>
    <property type="match status" value="1"/>
</dbReference>
<dbReference type="Pfam" id="PF03795">
    <property type="entry name" value="YCII"/>
    <property type="match status" value="1"/>
</dbReference>
<sequence length="124" mass="13467">MFVVTLTYVADISEVDAELDGHMTWLESQFTDGVFVASGPRVPRHGGVILAQGVDREELNRRLSLDPYAEKCLADYTVIEFEPTRVANGYEKIRSDSASVMSGLAHVPTQAAAPAVEKPADTEA</sequence>